<dbReference type="Proteomes" id="UP000004302">
    <property type="component" value="Chromosome"/>
</dbReference>
<name>E3ZL21_LISSE</name>
<dbReference type="EMBL" id="ADXJ01000050">
    <property type="protein sequence ID" value="EFS01675.1"/>
    <property type="molecule type" value="Genomic_DNA"/>
</dbReference>
<organism evidence="1">
    <name type="scientific">Listeria seeligeri FSL N1-067</name>
    <dbReference type="NCBI Taxonomy" id="702453"/>
    <lineage>
        <taxon>Bacteria</taxon>
        <taxon>Bacillati</taxon>
        <taxon>Bacillota</taxon>
        <taxon>Bacilli</taxon>
        <taxon>Bacillales</taxon>
        <taxon>Listeriaceae</taxon>
        <taxon>Listeria</taxon>
    </lineage>
</organism>
<dbReference type="Gene3D" id="3.40.91.30">
    <property type="match status" value="1"/>
</dbReference>
<accession>E3ZL21</accession>
<protein>
    <submittedName>
        <fullName evidence="1">Gp58</fullName>
    </submittedName>
</protein>
<proteinExistence type="predicted"/>
<sequence>MRLQKLQTTKLAKSNKWGTKKLRQSIPRTSLTRRTNTRSKYNAKKVVIDNIKFDSKAEAAYYQQLKLLKLTGEVTSFDLQPEFTLQDSFRKNGKLYRAIKYKADFLVRYSDGHEELIDIKGMLTKEFRIKQKLFEMRYMQSIKCLKLKGRQFVEV</sequence>
<dbReference type="HOGENOM" id="CLU_129139_2_1_9"/>
<dbReference type="AlphaFoldDB" id="E3ZL21"/>
<gene>
    <name evidence="1" type="ORF">NT03LS_0110</name>
</gene>
<dbReference type="InterPro" id="IPR009414">
    <property type="entry name" value="DUF1064"/>
</dbReference>
<comment type="caution">
    <text evidence="1">The sequence shown here is derived from an EMBL/GenBank/DDBJ whole genome shotgun (WGS) entry which is preliminary data.</text>
</comment>
<reference evidence="1" key="1">
    <citation type="journal article" date="2010" name="Microbiol. Resour. Announc.">
        <title>Comparative genomics of the bacterial genus Listeria: Genome evolution is characterized by limited gene acquisition and limited gene loss.</title>
        <authorList>
            <person name="den Bakker H.C."/>
            <person name="Cummings C.A."/>
            <person name="Ferreira V."/>
            <person name="Vatta P."/>
            <person name="Orsi R.H."/>
            <person name="Degoricija L."/>
            <person name="Barker M."/>
            <person name="Petrauskene O."/>
            <person name="Furtado M.R."/>
            <person name="Wiedmann M."/>
        </authorList>
    </citation>
    <scope>NUCLEOTIDE SEQUENCE [LARGE SCALE GENOMIC DNA]</scope>
    <source>
        <strain evidence="1">FSL N1-067</strain>
    </source>
</reference>
<dbReference type="PATRIC" id="fig|702453.3.peg.80"/>
<dbReference type="Pfam" id="PF06356">
    <property type="entry name" value="DUF1064"/>
    <property type="match status" value="1"/>
</dbReference>
<evidence type="ECO:0000313" key="1">
    <source>
        <dbReference type="EMBL" id="EFS01675.1"/>
    </source>
</evidence>